<proteinExistence type="predicted"/>
<dbReference type="PANTHER" id="PTHR40761">
    <property type="entry name" value="CONSERVED INTEGRAL MEMBRANE ALANINE VALINE AND LEUCINE RICH PROTEIN-RELATED"/>
    <property type="match status" value="1"/>
</dbReference>
<dbReference type="InterPro" id="IPR008521">
    <property type="entry name" value="Mg_trans_NIPA"/>
</dbReference>
<evidence type="ECO:0000256" key="1">
    <source>
        <dbReference type="ARBA" id="ARBA00004141"/>
    </source>
</evidence>
<dbReference type="AlphaFoldDB" id="A0A0B8ZZK8"/>
<reference evidence="7 8" key="1">
    <citation type="submission" date="2014-11" db="EMBL/GenBank/DDBJ databases">
        <title>Draft Genome Sequence of Brevibacterium linens AE038-8.</title>
        <authorList>
            <person name="Maizel D."/>
            <person name="Utturkar S.M."/>
            <person name="Brown S.D."/>
            <person name="Ferrero M."/>
            <person name="Rosen B.P."/>
        </authorList>
    </citation>
    <scope>NUCLEOTIDE SEQUENCE [LARGE SCALE GENOMIC DNA]</scope>
    <source>
        <strain evidence="7 8">AE038-8</strain>
    </source>
</reference>
<evidence type="ECO:0000256" key="2">
    <source>
        <dbReference type="ARBA" id="ARBA00022692"/>
    </source>
</evidence>
<keyword evidence="3 6" id="KW-1133">Transmembrane helix</keyword>
<accession>A0A0B8ZZK8</accession>
<evidence type="ECO:0008006" key="9">
    <source>
        <dbReference type="Google" id="ProtNLM"/>
    </source>
</evidence>
<evidence type="ECO:0000313" key="8">
    <source>
        <dbReference type="Proteomes" id="UP000031488"/>
    </source>
</evidence>
<feature type="transmembrane region" description="Helical" evidence="6">
    <location>
        <begin position="104"/>
        <end position="124"/>
    </location>
</feature>
<evidence type="ECO:0000256" key="3">
    <source>
        <dbReference type="ARBA" id="ARBA00022989"/>
    </source>
</evidence>
<feature type="transmembrane region" description="Helical" evidence="6">
    <location>
        <begin position="226"/>
        <end position="247"/>
    </location>
</feature>
<feature type="transmembrane region" description="Helical" evidence="6">
    <location>
        <begin position="163"/>
        <end position="183"/>
    </location>
</feature>
<feature type="transmembrane region" description="Helical" evidence="6">
    <location>
        <begin position="253"/>
        <end position="274"/>
    </location>
</feature>
<feature type="transmembrane region" description="Helical" evidence="6">
    <location>
        <begin position="136"/>
        <end position="156"/>
    </location>
</feature>
<keyword evidence="2 6" id="KW-0812">Transmembrane</keyword>
<dbReference type="Pfam" id="PF05653">
    <property type="entry name" value="Mg_trans_NIPA"/>
    <property type="match status" value="1"/>
</dbReference>
<sequence length="303" mass="31952">MTIVAIALAVLAAVALAYGALFQHEAVAGQDDSHDGLSWAHFTELLRNRRWLLGLSILGVGTAGNFVALALAPVMVVQPIGAFSLIVSVLLGVRHRGLKVNRRLVQSVVWCTAGVTLFVGLSATTAQSEVHLGSDALPLFWITAVAVAIGLVIMLAFRHAPQLVLIISAGLLFACVATNAHLVSVQFLQAGLDQVTWINAAALLAAVALGSWFVQNAYAAGPPEMVIAGLTVIDPIGAVILGTIVLGEAAHSPIWLIILITLTGLVACAAVVVLSRYHPDVRDREAQRRNARRSDTMTDTEES</sequence>
<dbReference type="GO" id="GO:0015095">
    <property type="term" value="F:magnesium ion transmembrane transporter activity"/>
    <property type="evidence" value="ECO:0007669"/>
    <property type="project" value="InterPro"/>
</dbReference>
<feature type="transmembrane region" description="Helical" evidence="6">
    <location>
        <begin position="66"/>
        <end position="92"/>
    </location>
</feature>
<feature type="compositionally biased region" description="Basic and acidic residues" evidence="5">
    <location>
        <begin position="284"/>
        <end position="296"/>
    </location>
</feature>
<dbReference type="STRING" id="1703.BLSMQ_1887"/>
<keyword evidence="8" id="KW-1185">Reference proteome</keyword>
<dbReference type="PATRIC" id="fig|1703.6.peg.2428"/>
<evidence type="ECO:0000256" key="6">
    <source>
        <dbReference type="SAM" id="Phobius"/>
    </source>
</evidence>
<comment type="caution">
    <text evidence="7">The sequence shown here is derived from an EMBL/GenBank/DDBJ whole genome shotgun (WGS) entry which is preliminary data.</text>
</comment>
<protein>
    <recommendedName>
        <fullName evidence="9">Multidrug transporter</fullName>
    </recommendedName>
</protein>
<evidence type="ECO:0000256" key="5">
    <source>
        <dbReference type="SAM" id="MobiDB-lite"/>
    </source>
</evidence>
<organism evidence="7 8">
    <name type="scientific">Brevibacterium linens</name>
    <dbReference type="NCBI Taxonomy" id="1703"/>
    <lineage>
        <taxon>Bacteria</taxon>
        <taxon>Bacillati</taxon>
        <taxon>Actinomycetota</taxon>
        <taxon>Actinomycetes</taxon>
        <taxon>Micrococcales</taxon>
        <taxon>Brevibacteriaceae</taxon>
        <taxon>Brevibacterium</taxon>
    </lineage>
</organism>
<evidence type="ECO:0000256" key="4">
    <source>
        <dbReference type="ARBA" id="ARBA00023136"/>
    </source>
</evidence>
<dbReference type="EMBL" id="JTJZ01000020">
    <property type="protein sequence ID" value="KHS51975.1"/>
    <property type="molecule type" value="Genomic_DNA"/>
</dbReference>
<dbReference type="RefSeq" id="WP_235355154.1">
    <property type="nucleotide sequence ID" value="NZ_CP186330.1"/>
</dbReference>
<comment type="subcellular location">
    <subcellularLocation>
        <location evidence="1">Membrane</location>
        <topology evidence="1">Multi-pass membrane protein</topology>
    </subcellularLocation>
</comment>
<evidence type="ECO:0000313" key="7">
    <source>
        <dbReference type="EMBL" id="KHS51975.1"/>
    </source>
</evidence>
<dbReference type="GO" id="GO:0016020">
    <property type="term" value="C:membrane"/>
    <property type="evidence" value="ECO:0007669"/>
    <property type="project" value="UniProtKB-SubCell"/>
</dbReference>
<name>A0A0B8ZZK8_BRELN</name>
<feature type="transmembrane region" description="Helical" evidence="6">
    <location>
        <begin position="195"/>
        <end position="214"/>
    </location>
</feature>
<gene>
    <name evidence="7" type="ORF">AE0388_2525</name>
</gene>
<keyword evidence="4 6" id="KW-0472">Membrane</keyword>
<dbReference type="Proteomes" id="UP000031488">
    <property type="component" value="Unassembled WGS sequence"/>
</dbReference>
<dbReference type="PANTHER" id="PTHR40761:SF1">
    <property type="entry name" value="CONSERVED INTEGRAL MEMBRANE ALANINE VALINE AND LEUCINE RICH PROTEIN-RELATED"/>
    <property type="match status" value="1"/>
</dbReference>
<feature type="region of interest" description="Disordered" evidence="5">
    <location>
        <begin position="284"/>
        <end position="303"/>
    </location>
</feature>